<evidence type="ECO:0000313" key="11">
    <source>
        <dbReference type="EMBL" id="AJB42986.1"/>
    </source>
</evidence>
<protein>
    <recommendedName>
        <fullName evidence="4 9">Prefoldin subunit beta</fullName>
    </recommendedName>
    <alternativeName>
        <fullName evidence="8 9">GimC subunit beta</fullName>
    </alternativeName>
</protein>
<dbReference type="SUPFAM" id="SSF46579">
    <property type="entry name" value="Prefoldin"/>
    <property type="match status" value="1"/>
</dbReference>
<dbReference type="InterPro" id="IPR012713">
    <property type="entry name" value="PfdB"/>
</dbReference>
<evidence type="ECO:0000256" key="1">
    <source>
        <dbReference type="ARBA" id="ARBA00004496"/>
    </source>
</evidence>
<keyword evidence="10" id="KW-0175">Coiled coil</keyword>
<dbReference type="Proteomes" id="UP000266720">
    <property type="component" value="Chromosome"/>
</dbReference>
<dbReference type="KEGG" id="tcb:TCARB_1950"/>
<dbReference type="CDD" id="cd23162">
    <property type="entry name" value="Prefoldin_beta_GimC"/>
    <property type="match status" value="1"/>
</dbReference>
<comment type="similarity">
    <text evidence="2 9">Belongs to the prefoldin subunit beta family.</text>
</comment>
<dbReference type="GO" id="GO:0006457">
    <property type="term" value="P:protein folding"/>
    <property type="evidence" value="ECO:0007669"/>
    <property type="project" value="UniProtKB-UniRule"/>
</dbReference>
<dbReference type="HAMAP" id="MF_00307">
    <property type="entry name" value="PfdB"/>
    <property type="match status" value="1"/>
</dbReference>
<dbReference type="GO" id="GO:0051082">
    <property type="term" value="F:unfolded protein binding"/>
    <property type="evidence" value="ECO:0007669"/>
    <property type="project" value="UniProtKB-UniRule"/>
</dbReference>
<comment type="subunit">
    <text evidence="3 9">Heterohexamer of two alpha and four beta subunits.</text>
</comment>
<evidence type="ECO:0000256" key="7">
    <source>
        <dbReference type="ARBA" id="ARBA00025077"/>
    </source>
</evidence>
<evidence type="ECO:0000313" key="12">
    <source>
        <dbReference type="Proteomes" id="UP000266720"/>
    </source>
</evidence>
<dbReference type="AlphaFoldDB" id="A0A3G1A7N1"/>
<dbReference type="EMBL" id="CP007493">
    <property type="protein sequence ID" value="AJB42986.1"/>
    <property type="molecule type" value="Genomic_DNA"/>
</dbReference>
<dbReference type="Gene3D" id="1.10.287.370">
    <property type="match status" value="1"/>
</dbReference>
<keyword evidence="5 9" id="KW-0963">Cytoplasm</keyword>
<dbReference type="GeneID" id="25407361"/>
<dbReference type="GO" id="GO:0016272">
    <property type="term" value="C:prefoldin complex"/>
    <property type="evidence" value="ECO:0007669"/>
    <property type="project" value="UniProtKB-UniRule"/>
</dbReference>
<reference evidence="12" key="1">
    <citation type="book" date="2010" name="EXTREMOPHILES" publisher="0:0-0">
        <title>Complete genome sequences of ten hyperthermophilic archaea reveal their metabolic capabilities and possible ecological roles.</title>
        <editorList>
            <person name="?"/>
        </editorList>
        <authorList>
            <person name="Ravin N.V."/>
            <person name="Mardanov A.V."/>
            <person name="Bonch-Osmolovskaya E.A."/>
            <person name="Skryabin K.G."/>
        </authorList>
    </citation>
    <scope>NUCLEOTIDE SEQUENCE [LARGE SCALE GENOMIC DNA]</scope>
    <source>
        <strain evidence="12">1505</strain>
    </source>
</reference>
<feature type="coiled-coil region" evidence="10">
    <location>
        <begin position="25"/>
        <end position="101"/>
    </location>
</feature>
<proteinExistence type="inferred from homology"/>
<evidence type="ECO:0000256" key="9">
    <source>
        <dbReference type="HAMAP-Rule" id="MF_00307"/>
    </source>
</evidence>
<comment type="subcellular location">
    <subcellularLocation>
        <location evidence="1 9">Cytoplasm</location>
    </subcellularLocation>
</comment>
<keyword evidence="6 9" id="KW-0143">Chaperone</keyword>
<evidence type="ECO:0000256" key="6">
    <source>
        <dbReference type="ARBA" id="ARBA00023186"/>
    </source>
</evidence>
<evidence type="ECO:0000256" key="4">
    <source>
        <dbReference type="ARBA" id="ARBA00016304"/>
    </source>
</evidence>
<evidence type="ECO:0000256" key="2">
    <source>
        <dbReference type="ARBA" id="ARBA00008045"/>
    </source>
</evidence>
<dbReference type="InterPro" id="IPR009053">
    <property type="entry name" value="Prefoldin"/>
</dbReference>
<dbReference type="InterPro" id="IPR002777">
    <property type="entry name" value="PFD_beta-like"/>
</dbReference>
<dbReference type="Pfam" id="PF01920">
    <property type="entry name" value="Prefoldin_2"/>
    <property type="match status" value="1"/>
</dbReference>
<sequence>MAVDQSALAKYQQTLDELRGVSLTLQQYKARLLEIEKTLKTLEQSQSQFVYKAMGSLLIQTPKDEVVKELSSEKELLQLRIDEFSKREKLLRERLASLEKQLRSPATTGGAG</sequence>
<dbReference type="STRING" id="697581.TCARB_1950"/>
<evidence type="ECO:0000256" key="3">
    <source>
        <dbReference type="ARBA" id="ARBA00011716"/>
    </source>
</evidence>
<evidence type="ECO:0000256" key="8">
    <source>
        <dbReference type="ARBA" id="ARBA00033461"/>
    </source>
</evidence>
<dbReference type="GO" id="GO:0005737">
    <property type="term" value="C:cytoplasm"/>
    <property type="evidence" value="ECO:0007669"/>
    <property type="project" value="UniProtKB-SubCell"/>
</dbReference>
<evidence type="ECO:0000256" key="10">
    <source>
        <dbReference type="SAM" id="Coils"/>
    </source>
</evidence>
<name>A0A3G1A7N1_9CREN</name>
<accession>A0A3G1A7N1</accession>
<comment type="function">
    <text evidence="7 9">Molecular chaperone capable of stabilizing a range of proteins. Seems to fulfill an ATP-independent, HSP70-like function in archaeal de novo protein folding.</text>
</comment>
<gene>
    <name evidence="9" type="primary">pfdB</name>
    <name evidence="11" type="ORF">TCARB_1950</name>
</gene>
<organism evidence="11 12">
    <name type="scientific">Thermofilum adornatum 1505</name>
    <dbReference type="NCBI Taxonomy" id="697581"/>
    <lineage>
        <taxon>Archaea</taxon>
        <taxon>Thermoproteota</taxon>
        <taxon>Thermoprotei</taxon>
        <taxon>Thermofilales</taxon>
        <taxon>Thermofilaceae</taxon>
        <taxon>Thermofilum</taxon>
    </lineage>
</organism>
<evidence type="ECO:0000256" key="5">
    <source>
        <dbReference type="ARBA" id="ARBA00022490"/>
    </source>
</evidence>
<dbReference type="RefSeq" id="WP_052887290.1">
    <property type="nucleotide sequence ID" value="NZ_CP007493.1"/>
</dbReference>